<dbReference type="GO" id="GO:0005886">
    <property type="term" value="C:plasma membrane"/>
    <property type="evidence" value="ECO:0007669"/>
    <property type="project" value="UniProtKB-SubCell"/>
</dbReference>
<keyword evidence="16" id="KW-1185">Reference proteome</keyword>
<keyword evidence="9 12" id="KW-1133">Transmembrane helix</keyword>
<feature type="active site" evidence="11">
    <location>
        <position position="80"/>
    </location>
</feature>
<dbReference type="Pfam" id="PF10502">
    <property type="entry name" value="Peptidase_S26"/>
    <property type="match status" value="1"/>
</dbReference>
<keyword evidence="8 12" id="KW-0378">Hydrolase</keyword>
<feature type="transmembrane region" description="Helical" evidence="12">
    <location>
        <begin position="12"/>
        <end position="33"/>
    </location>
</feature>
<organism evidence="15 16">
    <name type="scientific">Peribacillus faecalis</name>
    <dbReference type="NCBI Taxonomy" id="2772559"/>
    <lineage>
        <taxon>Bacteria</taxon>
        <taxon>Bacillati</taxon>
        <taxon>Bacillota</taxon>
        <taxon>Bacilli</taxon>
        <taxon>Bacillales</taxon>
        <taxon>Bacillaceae</taxon>
        <taxon>Peribacillus</taxon>
    </lineage>
</organism>
<evidence type="ECO:0000256" key="4">
    <source>
        <dbReference type="ARBA" id="ARBA00013208"/>
    </source>
</evidence>
<dbReference type="PROSITE" id="PS00760">
    <property type="entry name" value="SPASE_I_2"/>
    <property type="match status" value="1"/>
</dbReference>
<evidence type="ECO:0000256" key="10">
    <source>
        <dbReference type="ARBA" id="ARBA00023136"/>
    </source>
</evidence>
<evidence type="ECO:0000259" key="14">
    <source>
        <dbReference type="Pfam" id="PF10502"/>
    </source>
</evidence>
<keyword evidence="5" id="KW-1003">Cell membrane</keyword>
<dbReference type="GO" id="GO:0009003">
    <property type="term" value="F:signal peptidase activity"/>
    <property type="evidence" value="ECO:0007669"/>
    <property type="project" value="UniProtKB-EC"/>
</dbReference>
<dbReference type="Proteomes" id="UP000602076">
    <property type="component" value="Unassembled WGS sequence"/>
</dbReference>
<keyword evidence="10 12" id="KW-0472">Membrane</keyword>
<reference evidence="15" key="1">
    <citation type="submission" date="2020-09" db="EMBL/GenBank/DDBJ databases">
        <title>Bacillus faecalis sp. nov., a moderately halophilic bacterium isolated from cow faeces.</title>
        <authorList>
            <person name="Jiang L."/>
            <person name="Lee J."/>
        </authorList>
    </citation>
    <scope>NUCLEOTIDE SEQUENCE</scope>
    <source>
        <strain evidence="15">AGMB 02131</strain>
    </source>
</reference>
<sequence>MSKLAVELKSWLKAIVLAVVIAIIVRSFIFSSYTVEGQSMEPTLFSNEKMIVNKMDFIYSFKHGDIIIIEGLEDEIFYVKRLIGLPGDTIEMNSDILYVNGKEVKEAYLEENKQHAHEQGSLFTGNFGPITVPEGEYFVLGDNRLNSTDSRNGLGLISEERIVGTSEFIFYPLSEIRVLE</sequence>
<dbReference type="EMBL" id="JACXSI010000036">
    <property type="protein sequence ID" value="MBD3109517.1"/>
    <property type="molecule type" value="Genomic_DNA"/>
</dbReference>
<evidence type="ECO:0000256" key="7">
    <source>
        <dbReference type="ARBA" id="ARBA00022692"/>
    </source>
</evidence>
<evidence type="ECO:0000256" key="11">
    <source>
        <dbReference type="PIRSR" id="PIRSR600223-1"/>
    </source>
</evidence>
<comment type="caution">
    <text evidence="15">The sequence shown here is derived from an EMBL/GenBank/DDBJ whole genome shotgun (WGS) entry which is preliminary data.</text>
</comment>
<comment type="catalytic activity">
    <reaction evidence="1 12">
        <text>Cleavage of hydrophobic, N-terminal signal or leader sequences from secreted and periplasmic proteins.</text>
        <dbReference type="EC" id="3.4.21.89"/>
    </reaction>
</comment>
<evidence type="ECO:0000313" key="16">
    <source>
        <dbReference type="Proteomes" id="UP000602076"/>
    </source>
</evidence>
<name>A0A927CXG3_9BACI</name>
<dbReference type="PROSITE" id="PS00501">
    <property type="entry name" value="SPASE_I_1"/>
    <property type="match status" value="1"/>
</dbReference>
<keyword evidence="7 12" id="KW-0812">Transmembrane</keyword>
<dbReference type="GO" id="GO:0004252">
    <property type="term" value="F:serine-type endopeptidase activity"/>
    <property type="evidence" value="ECO:0007669"/>
    <property type="project" value="InterPro"/>
</dbReference>
<evidence type="ECO:0000256" key="6">
    <source>
        <dbReference type="ARBA" id="ARBA00022670"/>
    </source>
</evidence>
<evidence type="ECO:0000256" key="13">
    <source>
        <dbReference type="RuleBase" id="RU362042"/>
    </source>
</evidence>
<evidence type="ECO:0000256" key="3">
    <source>
        <dbReference type="ARBA" id="ARBA00009370"/>
    </source>
</evidence>
<evidence type="ECO:0000256" key="5">
    <source>
        <dbReference type="ARBA" id="ARBA00022475"/>
    </source>
</evidence>
<gene>
    <name evidence="15" type="primary">lepB</name>
    <name evidence="15" type="ORF">IEO70_14305</name>
</gene>
<dbReference type="InterPro" id="IPR019757">
    <property type="entry name" value="Pept_S26A_signal_pept_1_Lys-AS"/>
</dbReference>
<dbReference type="RefSeq" id="WP_190999055.1">
    <property type="nucleotide sequence ID" value="NZ_JACXSI010000036.1"/>
</dbReference>
<dbReference type="CDD" id="cd06530">
    <property type="entry name" value="S26_SPase_I"/>
    <property type="match status" value="1"/>
</dbReference>
<comment type="similarity">
    <text evidence="3 13">Belongs to the peptidase S26 family.</text>
</comment>
<evidence type="ECO:0000313" key="15">
    <source>
        <dbReference type="EMBL" id="MBD3109517.1"/>
    </source>
</evidence>
<dbReference type="SUPFAM" id="SSF51306">
    <property type="entry name" value="LexA/Signal peptidase"/>
    <property type="match status" value="1"/>
</dbReference>
<dbReference type="GO" id="GO:0006465">
    <property type="term" value="P:signal peptide processing"/>
    <property type="evidence" value="ECO:0007669"/>
    <property type="project" value="InterPro"/>
</dbReference>
<dbReference type="InterPro" id="IPR019533">
    <property type="entry name" value="Peptidase_S26"/>
</dbReference>
<dbReference type="NCBIfam" id="TIGR02227">
    <property type="entry name" value="sigpep_I_bact"/>
    <property type="match status" value="1"/>
</dbReference>
<proteinExistence type="inferred from homology"/>
<dbReference type="Gene3D" id="2.10.109.10">
    <property type="entry name" value="Umud Fragment, subunit A"/>
    <property type="match status" value="1"/>
</dbReference>
<feature type="active site" evidence="11">
    <location>
        <position position="39"/>
    </location>
</feature>
<comment type="subcellular location">
    <subcellularLocation>
        <location evidence="2">Cell membrane</location>
        <topology evidence="2">Single-pass type II membrane protein</topology>
    </subcellularLocation>
    <subcellularLocation>
        <location evidence="13">Membrane</location>
        <topology evidence="13">Single-pass type II membrane protein</topology>
    </subcellularLocation>
</comment>
<dbReference type="PANTHER" id="PTHR43390">
    <property type="entry name" value="SIGNAL PEPTIDASE I"/>
    <property type="match status" value="1"/>
</dbReference>
<evidence type="ECO:0000256" key="8">
    <source>
        <dbReference type="ARBA" id="ARBA00022801"/>
    </source>
</evidence>
<dbReference type="InterPro" id="IPR036286">
    <property type="entry name" value="LexA/Signal_pep-like_sf"/>
</dbReference>
<protein>
    <recommendedName>
        <fullName evidence="4 12">Signal peptidase I</fullName>
        <ecNumber evidence="4 12">3.4.21.89</ecNumber>
    </recommendedName>
</protein>
<dbReference type="FunFam" id="2.10.109.10:FF:000008">
    <property type="entry name" value="Signal peptidase I"/>
    <property type="match status" value="1"/>
</dbReference>
<evidence type="ECO:0000256" key="1">
    <source>
        <dbReference type="ARBA" id="ARBA00000677"/>
    </source>
</evidence>
<evidence type="ECO:0000256" key="2">
    <source>
        <dbReference type="ARBA" id="ARBA00004401"/>
    </source>
</evidence>
<dbReference type="EC" id="3.4.21.89" evidence="4 12"/>
<feature type="domain" description="Peptidase S26" evidence="14">
    <location>
        <begin position="9"/>
        <end position="171"/>
    </location>
</feature>
<dbReference type="PRINTS" id="PR00727">
    <property type="entry name" value="LEADERPTASE"/>
</dbReference>
<keyword evidence="6 12" id="KW-0645">Protease</keyword>
<dbReference type="AlphaFoldDB" id="A0A927CXG3"/>
<evidence type="ECO:0000256" key="12">
    <source>
        <dbReference type="RuleBase" id="RU003993"/>
    </source>
</evidence>
<accession>A0A927CXG3</accession>
<dbReference type="PROSITE" id="PS00761">
    <property type="entry name" value="SPASE_I_3"/>
    <property type="match status" value="1"/>
</dbReference>
<dbReference type="InterPro" id="IPR019756">
    <property type="entry name" value="Pept_S26A_signal_pept_1_Ser-AS"/>
</dbReference>
<dbReference type="InterPro" id="IPR019758">
    <property type="entry name" value="Pept_S26A_signal_pept_1_CS"/>
</dbReference>
<dbReference type="InterPro" id="IPR000223">
    <property type="entry name" value="Pept_S26A_signal_pept_1"/>
</dbReference>
<dbReference type="PANTHER" id="PTHR43390:SF1">
    <property type="entry name" value="CHLOROPLAST PROCESSING PEPTIDASE"/>
    <property type="match status" value="1"/>
</dbReference>
<evidence type="ECO:0000256" key="9">
    <source>
        <dbReference type="ARBA" id="ARBA00022989"/>
    </source>
</evidence>